<gene>
    <name evidence="3" type="ORF">M422DRAFT_256349</name>
</gene>
<reference evidence="3 4" key="1">
    <citation type="submission" date="2014-06" db="EMBL/GenBank/DDBJ databases">
        <title>Evolutionary Origins and Diversification of the Mycorrhizal Mutualists.</title>
        <authorList>
            <consortium name="DOE Joint Genome Institute"/>
            <consortium name="Mycorrhizal Genomics Consortium"/>
            <person name="Kohler A."/>
            <person name="Kuo A."/>
            <person name="Nagy L.G."/>
            <person name="Floudas D."/>
            <person name="Copeland A."/>
            <person name="Barry K.W."/>
            <person name="Cichocki N."/>
            <person name="Veneault-Fourrey C."/>
            <person name="LaButti K."/>
            <person name="Lindquist E.A."/>
            <person name="Lipzen A."/>
            <person name="Lundell T."/>
            <person name="Morin E."/>
            <person name="Murat C."/>
            <person name="Riley R."/>
            <person name="Ohm R."/>
            <person name="Sun H."/>
            <person name="Tunlid A."/>
            <person name="Henrissat B."/>
            <person name="Grigoriev I.V."/>
            <person name="Hibbett D.S."/>
            <person name="Martin F."/>
        </authorList>
    </citation>
    <scope>NUCLEOTIDE SEQUENCE [LARGE SCALE GENOMIC DNA]</scope>
    <source>
        <strain evidence="3 4">SS14</strain>
    </source>
</reference>
<evidence type="ECO:0000256" key="2">
    <source>
        <dbReference type="SAM" id="Phobius"/>
    </source>
</evidence>
<keyword evidence="2" id="KW-0812">Transmembrane</keyword>
<evidence type="ECO:0000256" key="1">
    <source>
        <dbReference type="SAM" id="MobiDB-lite"/>
    </source>
</evidence>
<sequence length="270" mass="30751">MAEMLKLRPFQEPRNATHDAWDRLAAQLATDSKNTDPNSEIRRTGAACCSQFDKLLAAHRKEETQSLQKTGSNEQINEHIQNMTDLVALVDDFTSEKVEMSKKAQKKENIERISALEMCDAGMRGLVDSNMLTDLGQLEDATVQEKQGQRKRGPTQSDKENIPIKRPRDQNVIVNALQQCQIEDEKLLNEARACDEAHHQQLISGIDRLTGTIDALVNISKVQLECNAPNRISNDYCLFLYPLFLPLHFHIIFIDFFASFLFFYVNLMPN</sequence>
<organism evidence="3 4">
    <name type="scientific">Sphaerobolus stellatus (strain SS14)</name>
    <dbReference type="NCBI Taxonomy" id="990650"/>
    <lineage>
        <taxon>Eukaryota</taxon>
        <taxon>Fungi</taxon>
        <taxon>Dikarya</taxon>
        <taxon>Basidiomycota</taxon>
        <taxon>Agaricomycotina</taxon>
        <taxon>Agaricomycetes</taxon>
        <taxon>Phallomycetidae</taxon>
        <taxon>Geastrales</taxon>
        <taxon>Sphaerobolaceae</taxon>
        <taxon>Sphaerobolus</taxon>
    </lineage>
</organism>
<keyword evidence="4" id="KW-1185">Reference proteome</keyword>
<feature type="transmembrane region" description="Helical" evidence="2">
    <location>
        <begin position="239"/>
        <end position="265"/>
    </location>
</feature>
<dbReference type="Proteomes" id="UP000054279">
    <property type="component" value="Unassembled WGS sequence"/>
</dbReference>
<dbReference type="OrthoDB" id="3265199at2759"/>
<keyword evidence="2" id="KW-1133">Transmembrane helix</keyword>
<keyword evidence="2" id="KW-0472">Membrane</keyword>
<feature type="region of interest" description="Disordered" evidence="1">
    <location>
        <begin position="142"/>
        <end position="162"/>
    </location>
</feature>
<accession>A0A0C9UC13</accession>
<proteinExistence type="predicted"/>
<dbReference type="AlphaFoldDB" id="A0A0C9UC13"/>
<dbReference type="HOGENOM" id="CLU_1031227_0_0_1"/>
<protein>
    <submittedName>
        <fullName evidence="3">Uncharacterized protein</fullName>
    </submittedName>
</protein>
<name>A0A0C9UC13_SPHS4</name>
<dbReference type="EMBL" id="KN837142">
    <property type="protein sequence ID" value="KIJ40658.1"/>
    <property type="molecule type" value="Genomic_DNA"/>
</dbReference>
<evidence type="ECO:0000313" key="3">
    <source>
        <dbReference type="EMBL" id="KIJ40658.1"/>
    </source>
</evidence>
<evidence type="ECO:0000313" key="4">
    <source>
        <dbReference type="Proteomes" id="UP000054279"/>
    </source>
</evidence>